<evidence type="ECO:0000313" key="6">
    <source>
        <dbReference type="EMBL" id="OEO28304.1"/>
    </source>
</evidence>
<evidence type="ECO:0000256" key="4">
    <source>
        <dbReference type="ARBA" id="ARBA00023136"/>
    </source>
</evidence>
<keyword evidence="2 5" id="KW-0812">Transmembrane</keyword>
<dbReference type="InterPro" id="IPR051788">
    <property type="entry name" value="MFS_Transporter"/>
</dbReference>
<feature type="transmembrane region" description="Helical" evidence="5">
    <location>
        <begin position="37"/>
        <end position="56"/>
    </location>
</feature>
<dbReference type="InterPro" id="IPR011701">
    <property type="entry name" value="MFS"/>
</dbReference>
<evidence type="ECO:0000256" key="2">
    <source>
        <dbReference type="ARBA" id="ARBA00022692"/>
    </source>
</evidence>
<proteinExistence type="predicted"/>
<feature type="transmembrane region" description="Helical" evidence="5">
    <location>
        <begin position="68"/>
        <end position="86"/>
    </location>
</feature>
<evidence type="ECO:0000313" key="7">
    <source>
        <dbReference type="Proteomes" id="UP000095463"/>
    </source>
</evidence>
<feature type="transmembrane region" description="Helical" evidence="5">
    <location>
        <begin position="267"/>
        <end position="283"/>
    </location>
</feature>
<dbReference type="CDD" id="cd17393">
    <property type="entry name" value="MFS_MosC_like"/>
    <property type="match status" value="1"/>
</dbReference>
<feature type="transmembrane region" description="Helical" evidence="5">
    <location>
        <begin position="92"/>
        <end position="111"/>
    </location>
</feature>
<evidence type="ECO:0000256" key="3">
    <source>
        <dbReference type="ARBA" id="ARBA00022989"/>
    </source>
</evidence>
<keyword evidence="3 5" id="KW-1133">Transmembrane helix</keyword>
<organism evidence="6 7">
    <name type="scientific">Devosia insulae DS-56</name>
    <dbReference type="NCBI Taxonomy" id="1116389"/>
    <lineage>
        <taxon>Bacteria</taxon>
        <taxon>Pseudomonadati</taxon>
        <taxon>Pseudomonadota</taxon>
        <taxon>Alphaproteobacteria</taxon>
        <taxon>Hyphomicrobiales</taxon>
        <taxon>Devosiaceae</taxon>
        <taxon>Devosia</taxon>
    </lineage>
</organism>
<keyword evidence="4 5" id="KW-0472">Membrane</keyword>
<feature type="transmembrane region" description="Helical" evidence="5">
    <location>
        <begin position="7"/>
        <end position="25"/>
    </location>
</feature>
<feature type="transmembrane region" description="Helical" evidence="5">
    <location>
        <begin position="289"/>
        <end position="313"/>
    </location>
</feature>
<dbReference type="SUPFAM" id="SSF103473">
    <property type="entry name" value="MFS general substrate transporter"/>
    <property type="match status" value="1"/>
</dbReference>
<evidence type="ECO:0000256" key="1">
    <source>
        <dbReference type="ARBA" id="ARBA00004141"/>
    </source>
</evidence>
<feature type="transmembrane region" description="Helical" evidence="5">
    <location>
        <begin position="325"/>
        <end position="346"/>
    </location>
</feature>
<name>A0A1E5XIG2_9HYPH</name>
<comment type="subcellular location">
    <subcellularLocation>
        <location evidence="1">Membrane</location>
        <topology evidence="1">Multi-pass membrane protein</topology>
    </subcellularLocation>
</comment>
<feature type="transmembrane region" description="Helical" evidence="5">
    <location>
        <begin position="352"/>
        <end position="370"/>
    </location>
</feature>
<dbReference type="OrthoDB" id="9810941at2"/>
<accession>A0A1E5XIG2</accession>
<evidence type="ECO:0000256" key="5">
    <source>
        <dbReference type="SAM" id="Phobius"/>
    </source>
</evidence>
<dbReference type="GO" id="GO:0016020">
    <property type="term" value="C:membrane"/>
    <property type="evidence" value="ECO:0007669"/>
    <property type="project" value="UniProtKB-SubCell"/>
</dbReference>
<gene>
    <name evidence="6" type="ORF">VW23_005310</name>
</gene>
<reference evidence="6 7" key="1">
    <citation type="journal article" date="2015" name="Genome Announc.">
        <title>Genome Assemblies of Three Soil-Associated Devosia species: D. insulae, D. limi, and D. soli.</title>
        <authorList>
            <person name="Hassan Y.I."/>
            <person name="Lepp D."/>
            <person name="Zhou T."/>
        </authorList>
    </citation>
    <scope>NUCLEOTIDE SEQUENCE [LARGE SCALE GENOMIC DNA]</scope>
    <source>
        <strain evidence="6 7">DS-56</strain>
    </source>
</reference>
<dbReference type="Pfam" id="PF07690">
    <property type="entry name" value="MFS_1"/>
    <property type="match status" value="1"/>
</dbReference>
<feature type="transmembrane region" description="Helical" evidence="5">
    <location>
        <begin position="157"/>
        <end position="175"/>
    </location>
</feature>
<feature type="transmembrane region" description="Helical" evidence="5">
    <location>
        <begin position="196"/>
        <end position="215"/>
    </location>
</feature>
<comment type="caution">
    <text evidence="6">The sequence shown here is derived from an EMBL/GenBank/DDBJ whole genome shotgun (WGS) entry which is preliminary data.</text>
</comment>
<dbReference type="GO" id="GO:0022857">
    <property type="term" value="F:transmembrane transporter activity"/>
    <property type="evidence" value="ECO:0007669"/>
    <property type="project" value="InterPro"/>
</dbReference>
<feature type="transmembrane region" description="Helical" evidence="5">
    <location>
        <begin position="132"/>
        <end position="151"/>
    </location>
</feature>
<dbReference type="RefSeq" id="WP_069912372.1">
    <property type="nucleotide sequence ID" value="NZ_LAJE02000383.1"/>
</dbReference>
<protein>
    <recommendedName>
        <fullName evidence="8">Major facilitator superfamily (MFS) profile domain-containing protein</fullName>
    </recommendedName>
</protein>
<dbReference type="PANTHER" id="PTHR23514">
    <property type="entry name" value="BYPASS OF STOP CODON PROTEIN 6"/>
    <property type="match status" value="1"/>
</dbReference>
<sequence length="378" mass="39993">MTLPPPIVIVFFLHALAQGGMFSRIPDMQLALGLNEAQLGIALLGQPAGAIIAFLFASQVVERLGTRVIILTTIPLLGLVLVGIALAPSLIVMWFGFAVFGVVFALSNVSINVEADRLEAASGRRLMNTCHGIWSIGLLTASLIGTAMRGANIAPALHFALVLVPVLVGIALFAWPMQAAPARPHSATTRGFRITLPTSMTLLLLGYAIGASLLEGGLRNWSVIFMRDSFVAPDWVDTLTLPAFMTAQSVGRLLADRAVSRWGPVRLARGLTMVALVGLLLVVFSPNLIVALCGFTLIGFGVCVSFPLSASAAARLGDRPASENVAALTMSQQLLLLGAPALLGWIAEAASIRITFAVLLPPLLLAFYLARYLEPRKG</sequence>
<dbReference type="InterPro" id="IPR036259">
    <property type="entry name" value="MFS_trans_sf"/>
</dbReference>
<dbReference type="EMBL" id="LAJE02000383">
    <property type="protein sequence ID" value="OEO28304.1"/>
    <property type="molecule type" value="Genomic_DNA"/>
</dbReference>
<dbReference type="Gene3D" id="1.20.1250.20">
    <property type="entry name" value="MFS general substrate transporter like domains"/>
    <property type="match status" value="1"/>
</dbReference>
<evidence type="ECO:0008006" key="8">
    <source>
        <dbReference type="Google" id="ProtNLM"/>
    </source>
</evidence>
<dbReference type="PANTHER" id="PTHR23514:SF13">
    <property type="entry name" value="INNER MEMBRANE PROTEIN YBJJ"/>
    <property type="match status" value="1"/>
</dbReference>
<keyword evidence="7" id="KW-1185">Reference proteome</keyword>
<dbReference type="Proteomes" id="UP000095463">
    <property type="component" value="Unassembled WGS sequence"/>
</dbReference>
<dbReference type="AlphaFoldDB" id="A0A1E5XIG2"/>